<organism evidence="3 4">
    <name type="scientific">Kribbella lupini</name>
    <dbReference type="NCBI Taxonomy" id="291602"/>
    <lineage>
        <taxon>Bacteria</taxon>
        <taxon>Bacillati</taxon>
        <taxon>Actinomycetota</taxon>
        <taxon>Actinomycetes</taxon>
        <taxon>Propionibacteriales</taxon>
        <taxon>Kribbellaceae</taxon>
        <taxon>Kribbella</taxon>
    </lineage>
</organism>
<comment type="caution">
    <text evidence="3">The sequence shown here is derived from an EMBL/GenBank/DDBJ whole genome shotgun (WGS) entry which is preliminary data.</text>
</comment>
<gene>
    <name evidence="3" type="ORF">GCM10009741_20590</name>
</gene>
<dbReference type="PANTHER" id="PTHR43625">
    <property type="entry name" value="AFLATOXIN B1 ALDEHYDE REDUCTASE"/>
    <property type="match status" value="1"/>
</dbReference>
<reference evidence="3 4" key="1">
    <citation type="journal article" date="2019" name="Int. J. Syst. Evol. Microbiol.">
        <title>The Global Catalogue of Microorganisms (GCM) 10K type strain sequencing project: providing services to taxonomists for standard genome sequencing and annotation.</title>
        <authorList>
            <consortium name="The Broad Institute Genomics Platform"/>
            <consortium name="The Broad Institute Genome Sequencing Center for Infectious Disease"/>
            <person name="Wu L."/>
            <person name="Ma J."/>
        </authorList>
    </citation>
    <scope>NUCLEOTIDE SEQUENCE [LARGE SCALE GENOMIC DNA]</scope>
    <source>
        <strain evidence="3 4">JCM 14303</strain>
    </source>
</reference>
<keyword evidence="4" id="KW-1185">Reference proteome</keyword>
<dbReference type="EMBL" id="BAAANC010000001">
    <property type="protein sequence ID" value="GAA1519962.1"/>
    <property type="molecule type" value="Genomic_DNA"/>
</dbReference>
<dbReference type="PANTHER" id="PTHR43625:SF40">
    <property type="entry name" value="ALDO-KETO REDUCTASE YAKC [NADP(+)]"/>
    <property type="match status" value="1"/>
</dbReference>
<evidence type="ECO:0000313" key="3">
    <source>
        <dbReference type="EMBL" id="GAA1519962.1"/>
    </source>
</evidence>
<dbReference type="CDD" id="cd19088">
    <property type="entry name" value="AKR_AKR13B1"/>
    <property type="match status" value="1"/>
</dbReference>
<keyword evidence="1" id="KW-0560">Oxidoreductase</keyword>
<dbReference type="InterPro" id="IPR023210">
    <property type="entry name" value="NADP_OxRdtase_dom"/>
</dbReference>
<name>A0ABN2AL78_9ACTN</name>
<sequence>MLPSGRYCEEAVIESRALHDPLAGRVALGVAGFSFDPRDRSADLATIRAGLAAGTGILDTARAYAHVDDPFYGEQLAADAARGTDVVVGTKGGHSRTGPTTWDADLSAPRVRADVESSLRIFGTLDLYYLHRVDLAEQPVEEGVSALAALRDEGKVARIGLSNVTVTDLERAAAVTAIDAVQDKHTAMGRESADVLAWCEANNVPFFAYSPLRHPAPAPHLTAQAHDRGVSLQRLQLKALLQSSPVLSVVSGATRPATILDSLAAESEPWDKDLATAYTNDLQFTP</sequence>
<dbReference type="Gene3D" id="3.20.20.100">
    <property type="entry name" value="NADP-dependent oxidoreductase domain"/>
    <property type="match status" value="1"/>
</dbReference>
<protein>
    <submittedName>
        <fullName evidence="3">Aldo/keto reductase</fullName>
    </submittedName>
</protein>
<dbReference type="Proteomes" id="UP001500363">
    <property type="component" value="Unassembled WGS sequence"/>
</dbReference>
<evidence type="ECO:0000313" key="4">
    <source>
        <dbReference type="Proteomes" id="UP001500363"/>
    </source>
</evidence>
<evidence type="ECO:0000256" key="1">
    <source>
        <dbReference type="ARBA" id="ARBA00023002"/>
    </source>
</evidence>
<proteinExistence type="predicted"/>
<feature type="domain" description="NADP-dependent oxidoreductase" evidence="2">
    <location>
        <begin position="27"/>
        <end position="272"/>
    </location>
</feature>
<evidence type="ECO:0000259" key="2">
    <source>
        <dbReference type="Pfam" id="PF00248"/>
    </source>
</evidence>
<dbReference type="RefSeq" id="WP_344172400.1">
    <property type="nucleotide sequence ID" value="NZ_BAAANC010000001.1"/>
</dbReference>
<dbReference type="SUPFAM" id="SSF51430">
    <property type="entry name" value="NAD(P)-linked oxidoreductase"/>
    <property type="match status" value="1"/>
</dbReference>
<accession>A0ABN2AL78</accession>
<dbReference type="InterPro" id="IPR050791">
    <property type="entry name" value="Aldo-Keto_reductase"/>
</dbReference>
<dbReference type="InterPro" id="IPR036812">
    <property type="entry name" value="NAD(P)_OxRdtase_dom_sf"/>
</dbReference>
<dbReference type="Pfam" id="PF00248">
    <property type="entry name" value="Aldo_ket_red"/>
    <property type="match status" value="1"/>
</dbReference>